<evidence type="ECO:0000256" key="3">
    <source>
        <dbReference type="ARBA" id="ARBA00022448"/>
    </source>
</evidence>
<feature type="transmembrane region" description="Helical" evidence="8">
    <location>
        <begin position="146"/>
        <end position="170"/>
    </location>
</feature>
<dbReference type="RefSeq" id="WP_343920215.1">
    <property type="nucleotide sequence ID" value="NZ_BAAAJT010000002.1"/>
</dbReference>
<proteinExistence type="inferred from homology"/>
<feature type="transmembrane region" description="Helical" evidence="8">
    <location>
        <begin position="58"/>
        <end position="76"/>
    </location>
</feature>
<keyword evidence="5 8" id="KW-0812">Transmembrane</keyword>
<evidence type="ECO:0000313" key="9">
    <source>
        <dbReference type="EMBL" id="MFD1948299.1"/>
    </source>
</evidence>
<keyword evidence="4" id="KW-1003">Cell membrane</keyword>
<comment type="similarity">
    <text evidence="2">Belongs to the AzlC family.</text>
</comment>
<organism evidence="9 10">
    <name type="scientific">Nocardioides aestuarii</name>
    <dbReference type="NCBI Taxonomy" id="252231"/>
    <lineage>
        <taxon>Bacteria</taxon>
        <taxon>Bacillati</taxon>
        <taxon>Actinomycetota</taxon>
        <taxon>Actinomycetes</taxon>
        <taxon>Propionibacteriales</taxon>
        <taxon>Nocardioidaceae</taxon>
        <taxon>Nocardioides</taxon>
    </lineage>
</organism>
<sequence>MSAAAEGQLGSTPVAAPQDPVMLALRDTAPFVVALVPFGLAVGNASVGAGLTFAEAMFGALIMLAGAAQLAVVESLGRGEGLLATVVVVALINLRFVYYGAGAARWFGRARLPVRLLLAFPLVDQTFLLGEQRFDDSVELGWRQRYYATATALLAGAFVGSQVVGFAIGGGLPPELGLHLAPALVFAGMLASHLTTSSARLAAAGAALAVPLVAGVAGPATVPVAIGLGVAVGTGRWTR</sequence>
<evidence type="ECO:0000256" key="6">
    <source>
        <dbReference type="ARBA" id="ARBA00022989"/>
    </source>
</evidence>
<protein>
    <submittedName>
        <fullName evidence="9">AzlC family ABC transporter permease</fullName>
    </submittedName>
</protein>
<evidence type="ECO:0000256" key="5">
    <source>
        <dbReference type="ARBA" id="ARBA00022692"/>
    </source>
</evidence>
<gene>
    <name evidence="9" type="ORF">ACFSDE_15965</name>
</gene>
<comment type="subcellular location">
    <subcellularLocation>
        <location evidence="1">Cell membrane</location>
        <topology evidence="1">Multi-pass membrane protein</topology>
    </subcellularLocation>
</comment>
<dbReference type="Pfam" id="PF03591">
    <property type="entry name" value="AzlC"/>
    <property type="match status" value="1"/>
</dbReference>
<dbReference type="PANTHER" id="PTHR34979">
    <property type="entry name" value="INNER MEMBRANE PROTEIN YGAZ"/>
    <property type="match status" value="1"/>
</dbReference>
<keyword evidence="10" id="KW-1185">Reference proteome</keyword>
<evidence type="ECO:0000256" key="1">
    <source>
        <dbReference type="ARBA" id="ARBA00004651"/>
    </source>
</evidence>
<evidence type="ECO:0000256" key="7">
    <source>
        <dbReference type="ARBA" id="ARBA00023136"/>
    </source>
</evidence>
<reference evidence="10" key="1">
    <citation type="journal article" date="2019" name="Int. J. Syst. Evol. Microbiol.">
        <title>The Global Catalogue of Microorganisms (GCM) 10K type strain sequencing project: providing services to taxonomists for standard genome sequencing and annotation.</title>
        <authorList>
            <consortium name="The Broad Institute Genomics Platform"/>
            <consortium name="The Broad Institute Genome Sequencing Center for Infectious Disease"/>
            <person name="Wu L."/>
            <person name="Ma J."/>
        </authorList>
    </citation>
    <scope>NUCLEOTIDE SEQUENCE [LARGE SCALE GENOMIC DNA]</scope>
    <source>
        <strain evidence="10">CGMCC 1.12477</strain>
    </source>
</reference>
<keyword evidence="6 8" id="KW-1133">Transmembrane helix</keyword>
<dbReference type="EMBL" id="JBHUGD010000003">
    <property type="protein sequence ID" value="MFD1948299.1"/>
    <property type="molecule type" value="Genomic_DNA"/>
</dbReference>
<dbReference type="Proteomes" id="UP001597351">
    <property type="component" value="Unassembled WGS sequence"/>
</dbReference>
<keyword evidence="7 8" id="KW-0472">Membrane</keyword>
<evidence type="ECO:0000313" key="10">
    <source>
        <dbReference type="Proteomes" id="UP001597351"/>
    </source>
</evidence>
<keyword evidence="3" id="KW-0813">Transport</keyword>
<name>A0ABW4TNS5_9ACTN</name>
<evidence type="ECO:0000256" key="4">
    <source>
        <dbReference type="ARBA" id="ARBA00022475"/>
    </source>
</evidence>
<feature type="transmembrane region" description="Helical" evidence="8">
    <location>
        <begin position="29"/>
        <end position="51"/>
    </location>
</feature>
<accession>A0ABW4TNS5</accession>
<dbReference type="InterPro" id="IPR011606">
    <property type="entry name" value="Brnchd-chn_aa_trnsp_permease"/>
</dbReference>
<comment type="caution">
    <text evidence="9">The sequence shown here is derived from an EMBL/GenBank/DDBJ whole genome shotgun (WGS) entry which is preliminary data.</text>
</comment>
<feature type="transmembrane region" description="Helical" evidence="8">
    <location>
        <begin position="206"/>
        <end position="232"/>
    </location>
</feature>
<evidence type="ECO:0000256" key="8">
    <source>
        <dbReference type="SAM" id="Phobius"/>
    </source>
</evidence>
<evidence type="ECO:0000256" key="2">
    <source>
        <dbReference type="ARBA" id="ARBA00010735"/>
    </source>
</evidence>
<feature type="transmembrane region" description="Helical" evidence="8">
    <location>
        <begin position="82"/>
        <end position="101"/>
    </location>
</feature>
<dbReference type="PANTHER" id="PTHR34979:SF1">
    <property type="entry name" value="INNER MEMBRANE PROTEIN YGAZ"/>
    <property type="match status" value="1"/>
</dbReference>